<dbReference type="EMBL" id="HBUF01340329">
    <property type="protein sequence ID" value="CAG6702122.1"/>
    <property type="molecule type" value="Transcribed_RNA"/>
</dbReference>
<dbReference type="EMBL" id="HBUF01340327">
    <property type="protein sequence ID" value="CAG6702114.1"/>
    <property type="molecule type" value="Transcribed_RNA"/>
</dbReference>
<accession>A0A8D8XM32</accession>
<evidence type="ECO:0000313" key="1">
    <source>
        <dbReference type="EMBL" id="CAG6702118.1"/>
    </source>
</evidence>
<protein>
    <submittedName>
        <fullName evidence="1">Uncharacterized protein</fullName>
    </submittedName>
</protein>
<dbReference type="EMBL" id="HBUF01340326">
    <property type="protein sequence ID" value="CAG6702110.1"/>
    <property type="molecule type" value="Transcribed_RNA"/>
</dbReference>
<dbReference type="EMBL" id="HBUF01340330">
    <property type="protein sequence ID" value="CAG6702126.1"/>
    <property type="molecule type" value="Transcribed_RNA"/>
</dbReference>
<name>A0A8D8XM32_9HEMI</name>
<sequence length="224" mass="23690">MGLDFAAEDLLGGLMVELDDQGQGLGGEELAEVGLFGGALVVDTTFVELLEDGNSVVVYGVLAQNVSIGRGDEHKIVDLGGDLVECLGQIGVGVLEQTGNDHLVVVDELLDLFNRGELLGGRTGLLQQPVDNVFTGTSTTILNDGLLLEELECWVATDTVLFGERRVLCGVNLGQFDVVTVRGEALGSLGVLGNQLFAVTAPWGIELNQDVIVLFDRPLEVILS</sequence>
<dbReference type="EMBL" id="HBUF01340328">
    <property type="protein sequence ID" value="CAG6702118.1"/>
    <property type="molecule type" value="Transcribed_RNA"/>
</dbReference>
<organism evidence="1">
    <name type="scientific">Cacopsylla melanoneura</name>
    <dbReference type="NCBI Taxonomy" id="428564"/>
    <lineage>
        <taxon>Eukaryota</taxon>
        <taxon>Metazoa</taxon>
        <taxon>Ecdysozoa</taxon>
        <taxon>Arthropoda</taxon>
        <taxon>Hexapoda</taxon>
        <taxon>Insecta</taxon>
        <taxon>Pterygota</taxon>
        <taxon>Neoptera</taxon>
        <taxon>Paraneoptera</taxon>
        <taxon>Hemiptera</taxon>
        <taxon>Sternorrhyncha</taxon>
        <taxon>Psylloidea</taxon>
        <taxon>Psyllidae</taxon>
        <taxon>Psyllinae</taxon>
        <taxon>Cacopsylla</taxon>
    </lineage>
</organism>
<dbReference type="AlphaFoldDB" id="A0A8D8XM32"/>
<reference evidence="1" key="1">
    <citation type="submission" date="2021-05" db="EMBL/GenBank/DDBJ databases">
        <authorList>
            <person name="Alioto T."/>
            <person name="Alioto T."/>
            <person name="Gomez Garrido J."/>
        </authorList>
    </citation>
    <scope>NUCLEOTIDE SEQUENCE</scope>
</reference>
<proteinExistence type="predicted"/>